<evidence type="ECO:0000256" key="4">
    <source>
        <dbReference type="ARBA" id="ARBA00022989"/>
    </source>
</evidence>
<feature type="transmembrane region" description="Helical" evidence="6">
    <location>
        <begin position="6"/>
        <end position="30"/>
    </location>
</feature>
<dbReference type="EMBL" id="UOEQ01000328">
    <property type="protein sequence ID" value="VAW21149.1"/>
    <property type="molecule type" value="Genomic_DNA"/>
</dbReference>
<keyword evidence="5 6" id="KW-0472">Membrane</keyword>
<dbReference type="PANTHER" id="PTHR30086">
    <property type="entry name" value="ARGININE EXPORTER PROTEIN ARGO"/>
    <property type="match status" value="1"/>
</dbReference>
<dbReference type="PIRSF" id="PIRSF006324">
    <property type="entry name" value="LeuE"/>
    <property type="match status" value="1"/>
</dbReference>
<protein>
    <recommendedName>
        <fullName evidence="8">Threonine efflux protein</fullName>
    </recommendedName>
</protein>
<dbReference type="AlphaFoldDB" id="A0A3B0U9D6"/>
<dbReference type="PANTHER" id="PTHR30086:SF21">
    <property type="entry name" value="TRANSPORT PROTEIN"/>
    <property type="match status" value="1"/>
</dbReference>
<evidence type="ECO:0000256" key="3">
    <source>
        <dbReference type="ARBA" id="ARBA00022692"/>
    </source>
</evidence>
<evidence type="ECO:0000313" key="7">
    <source>
        <dbReference type="EMBL" id="VAW21149.1"/>
    </source>
</evidence>
<dbReference type="InterPro" id="IPR001123">
    <property type="entry name" value="LeuE-type"/>
</dbReference>
<name>A0A3B0U9D6_9ZZZZ</name>
<sequence>MTFPLVEFLTILGAFGIGAISPGPDFAMVLRQSIAHGRSTAIVTSAGIASAILVHGTYTVLGLGLIVAQSLILFTILKFAGAAYLIWLGISALRAPAPKEVANIDGEQGAAQSWIKAFSIGFLTNLLNPKAVLFFVALFSVLVSAQTAIIWQGVYIISMALMLLIWFVLVSLFFTAPSIRAGFYRMGKWFNRISGVALILLALRLLVSQRQ</sequence>
<feature type="transmembrane region" description="Helical" evidence="6">
    <location>
        <begin position="155"/>
        <end position="177"/>
    </location>
</feature>
<accession>A0A3B0U9D6</accession>
<keyword evidence="4 6" id="KW-1133">Transmembrane helix</keyword>
<keyword evidence="2" id="KW-1003">Cell membrane</keyword>
<evidence type="ECO:0000256" key="2">
    <source>
        <dbReference type="ARBA" id="ARBA00022475"/>
    </source>
</evidence>
<keyword evidence="3 6" id="KW-0812">Transmembrane</keyword>
<dbReference type="Pfam" id="PF01810">
    <property type="entry name" value="LysE"/>
    <property type="match status" value="1"/>
</dbReference>
<gene>
    <name evidence="7" type="ORF">MNBD_ALPHA11-400</name>
</gene>
<feature type="transmembrane region" description="Helical" evidence="6">
    <location>
        <begin position="42"/>
        <end position="65"/>
    </location>
</feature>
<dbReference type="GO" id="GO:0005886">
    <property type="term" value="C:plasma membrane"/>
    <property type="evidence" value="ECO:0007669"/>
    <property type="project" value="UniProtKB-SubCell"/>
</dbReference>
<reference evidence="7" key="1">
    <citation type="submission" date="2018-06" db="EMBL/GenBank/DDBJ databases">
        <authorList>
            <person name="Zhirakovskaya E."/>
        </authorList>
    </citation>
    <scope>NUCLEOTIDE SEQUENCE</scope>
</reference>
<evidence type="ECO:0000256" key="6">
    <source>
        <dbReference type="SAM" id="Phobius"/>
    </source>
</evidence>
<feature type="transmembrane region" description="Helical" evidence="6">
    <location>
        <begin position="189"/>
        <end position="207"/>
    </location>
</feature>
<proteinExistence type="predicted"/>
<feature type="transmembrane region" description="Helical" evidence="6">
    <location>
        <begin position="71"/>
        <end position="90"/>
    </location>
</feature>
<feature type="transmembrane region" description="Helical" evidence="6">
    <location>
        <begin position="131"/>
        <end position="149"/>
    </location>
</feature>
<dbReference type="GO" id="GO:0015171">
    <property type="term" value="F:amino acid transmembrane transporter activity"/>
    <property type="evidence" value="ECO:0007669"/>
    <property type="project" value="TreeGrafter"/>
</dbReference>
<evidence type="ECO:0008006" key="8">
    <source>
        <dbReference type="Google" id="ProtNLM"/>
    </source>
</evidence>
<evidence type="ECO:0000256" key="5">
    <source>
        <dbReference type="ARBA" id="ARBA00023136"/>
    </source>
</evidence>
<evidence type="ECO:0000256" key="1">
    <source>
        <dbReference type="ARBA" id="ARBA00004651"/>
    </source>
</evidence>
<comment type="subcellular location">
    <subcellularLocation>
        <location evidence="1">Cell membrane</location>
        <topology evidence="1">Multi-pass membrane protein</topology>
    </subcellularLocation>
</comment>
<organism evidence="7">
    <name type="scientific">hydrothermal vent metagenome</name>
    <dbReference type="NCBI Taxonomy" id="652676"/>
    <lineage>
        <taxon>unclassified sequences</taxon>
        <taxon>metagenomes</taxon>
        <taxon>ecological metagenomes</taxon>
    </lineage>
</organism>